<gene>
    <name evidence="9" type="ORF">ACFOET_07080</name>
</gene>
<dbReference type="PANTHER" id="PTHR42743">
    <property type="entry name" value="AMINO-ACID AMINOTRANSFERASE"/>
    <property type="match status" value="1"/>
</dbReference>
<sequence>MPLHYIDFNNKFIPENDAIFVSDNRSFRYGDGLFETMRWMDGDIRFLAYHAARLHEGMRMLQLEHTPALDADMIRSRAAALIRRNELEGQHVRIRLQVYRDGGGLYSPQQNKAAYVMSVSRLDPDDVKHRKVGLIVDVYTEYRKPYSELSKLKSANSLIYVMAGLHRKKNGLDDVLILNQEGYLCESLSSNVFIWYGKKLYTPAISEGCIDGVMRKVVINIALASGLDVIEAQISPAVMLEADEIFHTNAIHGVQWVMGYKQKRYFNRISRMLQEKLLAVGGDDEYANMP</sequence>
<dbReference type="EMBL" id="JBHRTA010000022">
    <property type="protein sequence ID" value="MFC3197371.1"/>
    <property type="molecule type" value="Genomic_DNA"/>
</dbReference>
<dbReference type="Proteomes" id="UP001595526">
    <property type="component" value="Unassembled WGS sequence"/>
</dbReference>
<keyword evidence="9" id="KW-0808">Transferase</keyword>
<keyword evidence="10" id="KW-1185">Reference proteome</keyword>
<keyword evidence="9" id="KW-0032">Aminotransferase</keyword>
<dbReference type="EC" id="2.6.1.42" evidence="5"/>
<dbReference type="GO" id="GO:0008483">
    <property type="term" value="F:transaminase activity"/>
    <property type="evidence" value="ECO:0007669"/>
    <property type="project" value="UniProtKB-KW"/>
</dbReference>
<evidence type="ECO:0000256" key="3">
    <source>
        <dbReference type="ARBA" id="ARBA00005072"/>
    </source>
</evidence>
<accession>A0ABV7JH70</accession>
<name>A0ABV7JH70_9SPHI</name>
<dbReference type="RefSeq" id="WP_379020996.1">
    <property type="nucleotide sequence ID" value="NZ_JBHRTA010000022.1"/>
</dbReference>
<dbReference type="Pfam" id="PF01063">
    <property type="entry name" value="Aminotran_4"/>
    <property type="match status" value="1"/>
</dbReference>
<evidence type="ECO:0000256" key="6">
    <source>
        <dbReference type="ARBA" id="ARBA00048212"/>
    </source>
</evidence>
<dbReference type="Gene3D" id="3.20.10.10">
    <property type="entry name" value="D-amino Acid Aminotransferase, subunit A, domain 2"/>
    <property type="match status" value="1"/>
</dbReference>
<comment type="caution">
    <text evidence="9">The sequence shown here is derived from an EMBL/GenBank/DDBJ whole genome shotgun (WGS) entry which is preliminary data.</text>
</comment>
<dbReference type="PANTHER" id="PTHR42743:SF11">
    <property type="entry name" value="AMINODEOXYCHORISMATE LYASE"/>
    <property type="match status" value="1"/>
</dbReference>
<dbReference type="SUPFAM" id="SSF56752">
    <property type="entry name" value="D-aminoacid aminotransferase-like PLP-dependent enzymes"/>
    <property type="match status" value="1"/>
</dbReference>
<comment type="pathway">
    <text evidence="1">Amino-acid biosynthesis; L-isoleucine biosynthesis; L-isoleucine from 2-oxobutanoate: step 4/4.</text>
</comment>
<dbReference type="InterPro" id="IPR001544">
    <property type="entry name" value="Aminotrans_IV"/>
</dbReference>
<proteinExistence type="inferred from homology"/>
<comment type="catalytic activity">
    <reaction evidence="7">
        <text>L-isoleucine + 2-oxoglutarate = (S)-3-methyl-2-oxopentanoate + L-glutamate</text>
        <dbReference type="Rhea" id="RHEA:24801"/>
        <dbReference type="ChEBI" id="CHEBI:16810"/>
        <dbReference type="ChEBI" id="CHEBI:29985"/>
        <dbReference type="ChEBI" id="CHEBI:35146"/>
        <dbReference type="ChEBI" id="CHEBI:58045"/>
        <dbReference type="EC" id="2.6.1.42"/>
    </reaction>
</comment>
<organism evidence="9 10">
    <name type="scientific">Parapedobacter deserti</name>
    <dbReference type="NCBI Taxonomy" id="1912957"/>
    <lineage>
        <taxon>Bacteria</taxon>
        <taxon>Pseudomonadati</taxon>
        <taxon>Bacteroidota</taxon>
        <taxon>Sphingobacteriia</taxon>
        <taxon>Sphingobacteriales</taxon>
        <taxon>Sphingobacteriaceae</taxon>
        <taxon>Parapedobacter</taxon>
    </lineage>
</organism>
<comment type="catalytic activity">
    <reaction evidence="6">
        <text>L-valine + 2-oxoglutarate = 3-methyl-2-oxobutanoate + L-glutamate</text>
        <dbReference type="Rhea" id="RHEA:24813"/>
        <dbReference type="ChEBI" id="CHEBI:11851"/>
        <dbReference type="ChEBI" id="CHEBI:16810"/>
        <dbReference type="ChEBI" id="CHEBI:29985"/>
        <dbReference type="ChEBI" id="CHEBI:57762"/>
        <dbReference type="EC" id="2.6.1.42"/>
    </reaction>
</comment>
<comment type="similarity">
    <text evidence="4">Belongs to the class-IV pyridoxal-phosphate-dependent aminotransferase family.</text>
</comment>
<comment type="catalytic activity">
    <reaction evidence="8">
        <text>L-leucine + 2-oxoglutarate = 4-methyl-2-oxopentanoate + L-glutamate</text>
        <dbReference type="Rhea" id="RHEA:18321"/>
        <dbReference type="ChEBI" id="CHEBI:16810"/>
        <dbReference type="ChEBI" id="CHEBI:17865"/>
        <dbReference type="ChEBI" id="CHEBI:29985"/>
        <dbReference type="ChEBI" id="CHEBI:57427"/>
        <dbReference type="EC" id="2.6.1.42"/>
    </reaction>
</comment>
<reference evidence="10" key="1">
    <citation type="journal article" date="2019" name="Int. J. Syst. Evol. Microbiol.">
        <title>The Global Catalogue of Microorganisms (GCM) 10K type strain sequencing project: providing services to taxonomists for standard genome sequencing and annotation.</title>
        <authorList>
            <consortium name="The Broad Institute Genomics Platform"/>
            <consortium name="The Broad Institute Genome Sequencing Center for Infectious Disease"/>
            <person name="Wu L."/>
            <person name="Ma J."/>
        </authorList>
    </citation>
    <scope>NUCLEOTIDE SEQUENCE [LARGE SCALE GENOMIC DNA]</scope>
    <source>
        <strain evidence="10">KCTC 52416</strain>
    </source>
</reference>
<dbReference type="CDD" id="cd00449">
    <property type="entry name" value="PLPDE_IV"/>
    <property type="match status" value="1"/>
</dbReference>
<evidence type="ECO:0000256" key="4">
    <source>
        <dbReference type="ARBA" id="ARBA00009320"/>
    </source>
</evidence>
<evidence type="ECO:0000256" key="8">
    <source>
        <dbReference type="ARBA" id="ARBA00049229"/>
    </source>
</evidence>
<evidence type="ECO:0000313" key="9">
    <source>
        <dbReference type="EMBL" id="MFC3197371.1"/>
    </source>
</evidence>
<evidence type="ECO:0000313" key="10">
    <source>
        <dbReference type="Proteomes" id="UP001595526"/>
    </source>
</evidence>
<evidence type="ECO:0000256" key="2">
    <source>
        <dbReference type="ARBA" id="ARBA00004931"/>
    </source>
</evidence>
<dbReference type="InterPro" id="IPR043131">
    <property type="entry name" value="BCAT-like_N"/>
</dbReference>
<comment type="pathway">
    <text evidence="2">Amino-acid biosynthesis; L-valine biosynthesis; L-valine from pyruvate: step 4/4.</text>
</comment>
<evidence type="ECO:0000256" key="5">
    <source>
        <dbReference type="ARBA" id="ARBA00013053"/>
    </source>
</evidence>
<comment type="pathway">
    <text evidence="3">Amino-acid biosynthesis; L-leucine biosynthesis; L-leucine from 3-methyl-2-oxobutanoate: step 4/4.</text>
</comment>
<dbReference type="InterPro" id="IPR036038">
    <property type="entry name" value="Aminotransferase-like"/>
</dbReference>
<evidence type="ECO:0000256" key="1">
    <source>
        <dbReference type="ARBA" id="ARBA00004824"/>
    </source>
</evidence>
<dbReference type="InterPro" id="IPR050571">
    <property type="entry name" value="Class-IV_PLP-Dep_Aminotrnsfr"/>
</dbReference>
<dbReference type="Gene3D" id="3.30.470.10">
    <property type="match status" value="1"/>
</dbReference>
<protein>
    <recommendedName>
        <fullName evidence="5">branched-chain-amino-acid transaminase</fullName>
        <ecNumber evidence="5">2.6.1.42</ecNumber>
    </recommendedName>
</protein>
<evidence type="ECO:0000256" key="7">
    <source>
        <dbReference type="ARBA" id="ARBA00048798"/>
    </source>
</evidence>
<dbReference type="InterPro" id="IPR043132">
    <property type="entry name" value="BCAT-like_C"/>
</dbReference>